<protein>
    <submittedName>
        <fullName evidence="2">Putative membrane protein</fullName>
    </submittedName>
</protein>
<proteinExistence type="predicted"/>
<reference evidence="2" key="1">
    <citation type="submission" date="2021-03" db="EMBL/GenBank/DDBJ databases">
        <title>Genomic Encyclopedia of Type Strains, Phase IV (KMG-IV): sequencing the most valuable type-strain genomes for metagenomic binning, comparative biology and taxonomic classification.</title>
        <authorList>
            <person name="Goeker M."/>
        </authorList>
    </citation>
    <scope>NUCLEOTIDE SEQUENCE</scope>
    <source>
        <strain evidence="2">DSM 26232</strain>
    </source>
</reference>
<dbReference type="Pfam" id="PF05437">
    <property type="entry name" value="AzlD"/>
    <property type="match status" value="1"/>
</dbReference>
<sequence length="103" mass="10190">MSVADLDPVVVGIIIVMALLTYLTKVGGLWLLGHVEPSDRVDAGLSVLPGAVVVAIVGPELVAGGPSAWLGGAAVVLLSRKTGSLLAAMVGGIGVLLAVRAVV</sequence>
<name>A0A8T4H4Y2_9EURY</name>
<keyword evidence="1" id="KW-0812">Transmembrane</keyword>
<dbReference type="OrthoDB" id="204801at2157"/>
<evidence type="ECO:0000313" key="2">
    <source>
        <dbReference type="EMBL" id="MBP1988178.1"/>
    </source>
</evidence>
<feature type="transmembrane region" description="Helical" evidence="1">
    <location>
        <begin position="52"/>
        <end position="78"/>
    </location>
</feature>
<dbReference type="InterPro" id="IPR008407">
    <property type="entry name" value="Brnchd-chn_aa_trnsp_AzlD"/>
</dbReference>
<keyword evidence="1" id="KW-0472">Membrane</keyword>
<evidence type="ECO:0000313" key="3">
    <source>
        <dbReference type="Proteomes" id="UP000823736"/>
    </source>
</evidence>
<feature type="transmembrane region" description="Helical" evidence="1">
    <location>
        <begin position="85"/>
        <end position="102"/>
    </location>
</feature>
<feature type="transmembrane region" description="Helical" evidence="1">
    <location>
        <begin position="9"/>
        <end position="32"/>
    </location>
</feature>
<gene>
    <name evidence="2" type="ORF">J2753_002690</name>
</gene>
<dbReference type="Proteomes" id="UP000823736">
    <property type="component" value="Unassembled WGS sequence"/>
</dbReference>
<evidence type="ECO:0000256" key="1">
    <source>
        <dbReference type="SAM" id="Phobius"/>
    </source>
</evidence>
<dbReference type="AlphaFoldDB" id="A0A8T4H4Y2"/>
<comment type="caution">
    <text evidence="2">The sequence shown here is derived from an EMBL/GenBank/DDBJ whole genome shotgun (WGS) entry which is preliminary data.</text>
</comment>
<dbReference type="EMBL" id="JAGGLC010000006">
    <property type="protein sequence ID" value="MBP1988178.1"/>
    <property type="molecule type" value="Genomic_DNA"/>
</dbReference>
<keyword evidence="3" id="KW-1185">Reference proteome</keyword>
<organism evidence="2 3">
    <name type="scientific">Halolamina salifodinae</name>
    <dbReference type="NCBI Taxonomy" id="1202767"/>
    <lineage>
        <taxon>Archaea</taxon>
        <taxon>Methanobacteriati</taxon>
        <taxon>Methanobacteriota</taxon>
        <taxon>Stenosarchaea group</taxon>
        <taxon>Halobacteria</taxon>
        <taxon>Halobacteriales</taxon>
        <taxon>Haloferacaceae</taxon>
    </lineage>
</organism>
<keyword evidence="1" id="KW-1133">Transmembrane helix</keyword>
<accession>A0A8T4H4Y2</accession>
<dbReference type="RefSeq" id="WP_209492520.1">
    <property type="nucleotide sequence ID" value="NZ_JAGGLC010000006.1"/>
</dbReference>